<evidence type="ECO:0000313" key="5">
    <source>
        <dbReference type="Proteomes" id="UP000309215"/>
    </source>
</evidence>
<dbReference type="EMBL" id="SSMQ01000059">
    <property type="protein sequence ID" value="TKC99206.1"/>
    <property type="molecule type" value="Genomic_DNA"/>
</dbReference>
<proteinExistence type="predicted"/>
<dbReference type="Pfam" id="PF01326">
    <property type="entry name" value="PPDK_N"/>
    <property type="match status" value="1"/>
</dbReference>
<dbReference type="InterPro" id="IPR013815">
    <property type="entry name" value="ATP_grasp_subdomain_1"/>
</dbReference>
<evidence type="ECO:0000256" key="2">
    <source>
        <dbReference type="SAM" id="SignalP"/>
    </source>
</evidence>
<name>A0A4U1IX66_9BACT</name>
<sequence length="1025" mass="109962">MKRSILRHAAFLLLSASSASALWACGDISDGHQHPVPGSGGQGGGGQGGVGPGGGDQGGGGEGGTGGFAWPVDTYPISITPSDAWKNQISYPYDPFLSEPNGSSLDGGVRWIKFTVLMHDPTKVYFQESYAYPFHAPFAVERLDPFFGMSIAEYNDVSLHAEGQKAILGAVLIPPDPARFPEYGIQLVRQDAYDPEMARVVLDLVKKNVVAETEVTPFYFPTYEQNASAQENKGFFANAGFPVSSVDRWLGGNQCYAMGWALGKLRYVPTDQIEAAYTSGTLKSEDILLTDAIPAELPYLAGIVSLSPSTPNAHTAILATSFGIPFVYLASEAERAQAKALDGKEIILRAKNQYGRCDAALFDMDGALTAADRDALLAQKKPAPLAFSPKQTLGAIVRNTNDLGPADIVHFGGKAANYGLLRDAIPNDSQEALALSFDLWDGFLDQTMPGGKTLRQEIGERLASYQYPPNLAALKVDLAAIRARIEDDAAFSDAQRQAVVAALASFDPARKIRFRSSTNVEDSDAFTGAGLYDSASGCLADDTDADTTGPSHCDASQNSERGVFRALQKVYASFYNDNAFIARLLYGVNESEIGMGVLVHYSYPDEDELANGVATNVRRADPIDDMKIVSQVGALSVTNPEGGALPEVVHGFHSQWGDSFATIAGSSLVPLGGHVMEWDSDYVKLGGLLGKVADRFAEVHPSKTTFALDYEYKKMKPNGALLIKQVRELPLPDDNASLTPFLVPGPRVLCTLQGEQSDVFALHRLKLRASLRARTGFVDAASLAAETLYGDVTFTYLSANGVSTLTGNPGTWPSAAHSFMADQTLDLFTSGNGADARTLELSTGSVPTLLPPSDGPILALRDLEIQLAAEYTTPVPYVDWDGVPAKRTRDEAIRLTTCMDEGPLPSGASLQTRTMEAGGVKIVTKYYWPSPPTGVVAGYTAPLLRWEETRIEGLTAAPIVLKGHFSQTYRPQHHNFSEDFMFEPALEEGLPANVLAELTAKGIRQIYVLGTTIGTIDPAGQVKPL</sequence>
<feature type="compositionally biased region" description="Gly residues" evidence="1">
    <location>
        <begin position="38"/>
        <end position="65"/>
    </location>
</feature>
<dbReference type="SUPFAM" id="SSF56059">
    <property type="entry name" value="Glutathione synthetase ATP-binding domain-like"/>
    <property type="match status" value="1"/>
</dbReference>
<feature type="domain" description="Pyruvate phosphate dikinase AMP/ATP-binding" evidence="3">
    <location>
        <begin position="411"/>
        <end position="617"/>
    </location>
</feature>
<keyword evidence="5" id="KW-1185">Reference proteome</keyword>
<feature type="chain" id="PRO_5020600834" description="Pyruvate phosphate dikinase AMP/ATP-binding domain-containing protein" evidence="2">
    <location>
        <begin position="22"/>
        <end position="1025"/>
    </location>
</feature>
<feature type="region of interest" description="Disordered" evidence="1">
    <location>
        <begin position="33"/>
        <end position="65"/>
    </location>
</feature>
<reference evidence="4 5" key="1">
    <citation type="submission" date="2019-04" db="EMBL/GenBank/DDBJ databases">
        <authorList>
            <person name="Li Y."/>
            <person name="Wang J."/>
        </authorList>
    </citation>
    <scope>NUCLEOTIDE SEQUENCE [LARGE SCALE GENOMIC DNA]</scope>
    <source>
        <strain evidence="4 5">DSM 14668</strain>
    </source>
</reference>
<dbReference type="Gene3D" id="3.30.1490.20">
    <property type="entry name" value="ATP-grasp fold, A domain"/>
    <property type="match status" value="1"/>
</dbReference>
<comment type="caution">
    <text evidence="4">The sequence shown here is derived from an EMBL/GenBank/DDBJ whole genome shotgun (WGS) entry which is preliminary data.</text>
</comment>
<evidence type="ECO:0000256" key="1">
    <source>
        <dbReference type="SAM" id="MobiDB-lite"/>
    </source>
</evidence>
<evidence type="ECO:0000313" key="4">
    <source>
        <dbReference type="EMBL" id="TKC99206.1"/>
    </source>
</evidence>
<dbReference type="RefSeq" id="WP_136934131.1">
    <property type="nucleotide sequence ID" value="NZ_SSMQ01000059.1"/>
</dbReference>
<gene>
    <name evidence="4" type="ORF">E8A74_38675</name>
</gene>
<dbReference type="GO" id="GO:0005524">
    <property type="term" value="F:ATP binding"/>
    <property type="evidence" value="ECO:0007669"/>
    <property type="project" value="InterPro"/>
</dbReference>
<dbReference type="InterPro" id="IPR002192">
    <property type="entry name" value="PPDK_AMP/ATP-bd"/>
</dbReference>
<organism evidence="4 5">
    <name type="scientific">Polyangium fumosum</name>
    <dbReference type="NCBI Taxonomy" id="889272"/>
    <lineage>
        <taxon>Bacteria</taxon>
        <taxon>Pseudomonadati</taxon>
        <taxon>Myxococcota</taxon>
        <taxon>Polyangia</taxon>
        <taxon>Polyangiales</taxon>
        <taxon>Polyangiaceae</taxon>
        <taxon>Polyangium</taxon>
    </lineage>
</organism>
<accession>A0A4U1IX66</accession>
<dbReference type="OrthoDB" id="1108665at2"/>
<dbReference type="AlphaFoldDB" id="A0A4U1IX66"/>
<protein>
    <recommendedName>
        <fullName evidence="3">Pyruvate phosphate dikinase AMP/ATP-binding domain-containing protein</fullName>
    </recommendedName>
</protein>
<evidence type="ECO:0000259" key="3">
    <source>
        <dbReference type="Pfam" id="PF01326"/>
    </source>
</evidence>
<feature type="signal peptide" evidence="2">
    <location>
        <begin position="1"/>
        <end position="21"/>
    </location>
</feature>
<keyword evidence="2" id="KW-0732">Signal</keyword>
<dbReference type="GO" id="GO:0016301">
    <property type="term" value="F:kinase activity"/>
    <property type="evidence" value="ECO:0007669"/>
    <property type="project" value="InterPro"/>
</dbReference>
<dbReference type="Proteomes" id="UP000309215">
    <property type="component" value="Unassembled WGS sequence"/>
</dbReference>